<dbReference type="EMBL" id="AP019621">
    <property type="protein sequence ID" value="BBJ49368.1"/>
    <property type="molecule type" value="Genomic_DNA"/>
</dbReference>
<reference evidence="5" key="1">
    <citation type="submission" date="2019-04" db="EMBL/GenBank/DDBJ databases">
        <title>Draft genome sequences of Streptomyces avermitilis MC3.</title>
        <authorList>
            <person name="Komaki H."/>
            <person name="Tamura T."/>
            <person name="Hosoyama A."/>
        </authorList>
    </citation>
    <scope>NUCLEOTIDE SEQUENCE</scope>
    <source>
        <strain evidence="5">MC3</strain>
    </source>
</reference>
<evidence type="ECO:0000313" key="5">
    <source>
        <dbReference type="EMBL" id="BBJ49368.1"/>
    </source>
</evidence>
<dbReference type="AlphaFoldDB" id="A0A499VAG5"/>
<keyword evidence="2" id="KW-0067">ATP-binding</keyword>
<dbReference type="Pfam" id="PF00005">
    <property type="entry name" value="ABC_tran"/>
    <property type="match status" value="1"/>
</dbReference>
<evidence type="ECO:0000259" key="4">
    <source>
        <dbReference type="Pfam" id="PF00005"/>
    </source>
</evidence>
<dbReference type="Gene3D" id="3.40.50.300">
    <property type="entry name" value="P-loop containing nucleotide triphosphate hydrolases"/>
    <property type="match status" value="1"/>
</dbReference>
<dbReference type="PANTHER" id="PTHR43158:SF2">
    <property type="entry name" value="SKFA PEPTIDE EXPORT ATP-BINDING PROTEIN SKFE"/>
    <property type="match status" value="1"/>
</dbReference>
<evidence type="ECO:0000256" key="3">
    <source>
        <dbReference type="SAM" id="MobiDB-lite"/>
    </source>
</evidence>
<feature type="domain" description="ABC transporter" evidence="4">
    <location>
        <begin position="22"/>
        <end position="60"/>
    </location>
</feature>
<evidence type="ECO:0000256" key="2">
    <source>
        <dbReference type="ARBA" id="ARBA00022840"/>
    </source>
</evidence>
<feature type="region of interest" description="Disordered" evidence="3">
    <location>
        <begin position="57"/>
        <end position="121"/>
    </location>
</feature>
<dbReference type="InterPro" id="IPR003439">
    <property type="entry name" value="ABC_transporter-like_ATP-bd"/>
</dbReference>
<dbReference type="SUPFAM" id="SSF52540">
    <property type="entry name" value="P-loop containing nucleoside triphosphate hydrolases"/>
    <property type="match status" value="1"/>
</dbReference>
<dbReference type="GO" id="GO:0005524">
    <property type="term" value="F:ATP binding"/>
    <property type="evidence" value="ECO:0007669"/>
    <property type="project" value="UniProtKB-KW"/>
</dbReference>
<name>A0A499VAG5_STRAX</name>
<gene>
    <name evidence="5" type="ORF">SAVMC3_19970</name>
</gene>
<sequence>MTATLVAKNLAAGHGDRSLFSGLDLVVAPGEVIGLVGANGAGKSTLLRLLAGLLPRKRESCGSPRRPPRSDICRRSRSAGPARPYGSSSRAAPAWPRPSGSWTRPRRGWSTGPRAPTTPTR</sequence>
<proteinExistence type="predicted"/>
<keyword evidence="1" id="KW-0547">Nucleotide-binding</keyword>
<dbReference type="PANTHER" id="PTHR43158">
    <property type="entry name" value="SKFA PEPTIDE EXPORT ATP-BINDING PROTEIN SKFE"/>
    <property type="match status" value="1"/>
</dbReference>
<protein>
    <recommendedName>
        <fullName evidence="4">ABC transporter domain-containing protein</fullName>
    </recommendedName>
</protein>
<dbReference type="InterPro" id="IPR027417">
    <property type="entry name" value="P-loop_NTPase"/>
</dbReference>
<dbReference type="GO" id="GO:0016887">
    <property type="term" value="F:ATP hydrolysis activity"/>
    <property type="evidence" value="ECO:0007669"/>
    <property type="project" value="InterPro"/>
</dbReference>
<organism evidence="5">
    <name type="scientific">Streptomyces avermitilis</name>
    <dbReference type="NCBI Taxonomy" id="33903"/>
    <lineage>
        <taxon>Bacteria</taxon>
        <taxon>Bacillati</taxon>
        <taxon>Actinomycetota</taxon>
        <taxon>Actinomycetes</taxon>
        <taxon>Kitasatosporales</taxon>
        <taxon>Streptomycetaceae</taxon>
        <taxon>Streptomyces</taxon>
    </lineage>
</organism>
<evidence type="ECO:0000256" key="1">
    <source>
        <dbReference type="ARBA" id="ARBA00022741"/>
    </source>
</evidence>
<accession>A0A499VAG5</accession>